<name>A0A1Q8F6G5_AERVE</name>
<evidence type="ECO:0008006" key="5">
    <source>
        <dbReference type="Google" id="ProtNLM"/>
    </source>
</evidence>
<organism evidence="2 4">
    <name type="scientific">Aeromonas veronii</name>
    <dbReference type="NCBI Taxonomy" id="654"/>
    <lineage>
        <taxon>Bacteria</taxon>
        <taxon>Pseudomonadati</taxon>
        <taxon>Pseudomonadota</taxon>
        <taxon>Gammaproteobacteria</taxon>
        <taxon>Aeromonadales</taxon>
        <taxon>Aeromonadaceae</taxon>
        <taxon>Aeromonas</taxon>
    </lineage>
</organism>
<evidence type="ECO:0000313" key="4">
    <source>
        <dbReference type="Proteomes" id="UP000281725"/>
    </source>
</evidence>
<dbReference type="Proteomes" id="UP000241986">
    <property type="component" value="Unassembled WGS sequence"/>
</dbReference>
<reference evidence="1 3" key="1">
    <citation type="submission" date="2018-03" db="EMBL/GenBank/DDBJ databases">
        <title>Aeromonas veronii whole genome sequencing and analysis.</title>
        <authorList>
            <person name="Xie H."/>
            <person name="Liu T."/>
            <person name="Wang K."/>
        </authorList>
    </citation>
    <scope>NUCLEOTIDE SEQUENCE [LARGE SCALE GENOMIC DNA]</scope>
    <source>
        <strain evidence="1 3">XH.VA.1</strain>
    </source>
</reference>
<gene>
    <name evidence="2" type="ORF">D6R50_00705</name>
    <name evidence="1" type="ORF">DAA48_20535</name>
</gene>
<sequence>MSNNRLPELIAAGQELLTLFEQEDVQTAEQLIDHYLILLDAVFQNIPPHVVLDMDHQQALVQFQTLHELIEHAKNQTEAALWKFSKAGRASDMYKLNAG</sequence>
<comment type="caution">
    <text evidence="2">The sequence shown here is derived from an EMBL/GenBank/DDBJ whole genome shotgun (WGS) entry which is preliminary data.</text>
</comment>
<evidence type="ECO:0000313" key="3">
    <source>
        <dbReference type="Proteomes" id="UP000241986"/>
    </source>
</evidence>
<dbReference type="AlphaFoldDB" id="A0A1Q8F6G5"/>
<evidence type="ECO:0000313" key="2">
    <source>
        <dbReference type="EMBL" id="RKJ91181.1"/>
    </source>
</evidence>
<dbReference type="RefSeq" id="WP_019446038.1">
    <property type="nucleotide sequence ID" value="NZ_CAWMVB010000013.1"/>
</dbReference>
<dbReference type="Proteomes" id="UP000281725">
    <property type="component" value="Unassembled WGS sequence"/>
</dbReference>
<proteinExistence type="predicted"/>
<evidence type="ECO:0000313" key="1">
    <source>
        <dbReference type="EMBL" id="PTH79287.1"/>
    </source>
</evidence>
<dbReference type="OrthoDB" id="5592046at2"/>
<protein>
    <recommendedName>
        <fullName evidence="5">Flagellar protein FliT</fullName>
    </recommendedName>
</protein>
<dbReference type="EMBL" id="RAWX01000001">
    <property type="protein sequence ID" value="RKJ91181.1"/>
    <property type="molecule type" value="Genomic_DNA"/>
</dbReference>
<reference evidence="2 4" key="2">
    <citation type="submission" date="2018-09" db="EMBL/GenBank/DDBJ databases">
        <title>Genome sequencing of Aeromonas veronii MS-17-88.</title>
        <authorList>
            <person name="Tekedar H.C."/>
            <person name="Arick M.A."/>
            <person name="Hsu C.-Y."/>
            <person name="Thrash A."/>
            <person name="Karsi A."/>
            <person name="Lawrence M.L."/>
            <person name="Abdelhamed H."/>
        </authorList>
    </citation>
    <scope>NUCLEOTIDE SEQUENCE [LARGE SCALE GENOMIC DNA]</scope>
    <source>
        <strain evidence="2 4">MS 17-88</strain>
    </source>
</reference>
<accession>A0A1Q8F6G5</accession>
<dbReference type="EMBL" id="PZKL01000043">
    <property type="protein sequence ID" value="PTH79287.1"/>
    <property type="molecule type" value="Genomic_DNA"/>
</dbReference>